<dbReference type="InterPro" id="IPR002797">
    <property type="entry name" value="Polysacc_synth"/>
</dbReference>
<feature type="transmembrane region" description="Helical" evidence="6">
    <location>
        <begin position="82"/>
        <end position="103"/>
    </location>
</feature>
<dbReference type="PANTHER" id="PTHR30250:SF21">
    <property type="entry name" value="LIPID II FLIPPASE MURJ"/>
    <property type="match status" value="1"/>
</dbReference>
<dbReference type="PIRSF" id="PIRSF038958">
    <property type="entry name" value="PG_synth_SpoVB"/>
    <property type="match status" value="1"/>
</dbReference>
<keyword evidence="4 6" id="KW-1133">Transmembrane helix</keyword>
<feature type="transmembrane region" description="Helical" evidence="6">
    <location>
        <begin position="12"/>
        <end position="30"/>
    </location>
</feature>
<dbReference type="PANTHER" id="PTHR30250">
    <property type="entry name" value="PST FAMILY PREDICTED COLANIC ACID TRANSPORTER"/>
    <property type="match status" value="1"/>
</dbReference>
<sequence>MKIPYLVMSTAILFVSNFIVRIFGFIYKVFLSRALGETGLGIYHMIFNFLMICLSVTTTGIPTALSCLIANKKAIKDKHSSNVLFISTLYIAFFVSLIISLIVSFNSKFFSAKFLNDPQLNLFILAIAPAVVTITISNVLRGYYYGVKKVKVPAVGQIIEQITKILFVVLLIMYIGNKNFNCYIALLGVSIGELSNIIFMTVYLWRDSSLCKKYVVSAKDFYYSSIETIKMSIPITCNRMSSIFLQSISSMMVPSRLALSGMTYTKSLSMYGVISGMVMPFVFIPFTLGSALIVNLIPSISQGMALNKTDSVIKKIKYSILLTLTVGILSSIFFYFFGERVCVFVFKNELAGKYLKSMFLVPLFMSLNQTLSGILNAIRKELASSINTIVGMVIQIVALYTLLPIPSLNIYALIYVMTSVSMLTCILHSLVLFRSIKALRSL</sequence>
<feature type="transmembrane region" description="Helical" evidence="6">
    <location>
        <begin position="318"/>
        <end position="337"/>
    </location>
</feature>
<name>A0ABS4EE91_9FIRM</name>
<keyword evidence="2" id="KW-1003">Cell membrane</keyword>
<dbReference type="RefSeq" id="WP_209457585.1">
    <property type="nucleotide sequence ID" value="NZ_BAAACS010000017.1"/>
</dbReference>
<gene>
    <name evidence="7" type="ORF">J2Z43_002704</name>
</gene>
<feature type="transmembrane region" description="Helical" evidence="6">
    <location>
        <begin position="385"/>
        <end position="403"/>
    </location>
</feature>
<feature type="transmembrane region" description="Helical" evidence="6">
    <location>
        <begin position="357"/>
        <end position="378"/>
    </location>
</feature>
<dbReference type="InterPro" id="IPR024923">
    <property type="entry name" value="PG_synth_SpoVB"/>
</dbReference>
<dbReference type="InterPro" id="IPR050833">
    <property type="entry name" value="Poly_Biosynth_Transport"/>
</dbReference>
<accession>A0ABS4EE91</accession>
<keyword evidence="3 6" id="KW-0812">Transmembrane</keyword>
<evidence type="ECO:0000256" key="4">
    <source>
        <dbReference type="ARBA" id="ARBA00022989"/>
    </source>
</evidence>
<evidence type="ECO:0000256" key="3">
    <source>
        <dbReference type="ARBA" id="ARBA00022692"/>
    </source>
</evidence>
<evidence type="ECO:0000313" key="8">
    <source>
        <dbReference type="Proteomes" id="UP000767291"/>
    </source>
</evidence>
<feature type="transmembrane region" description="Helical" evidence="6">
    <location>
        <begin position="271"/>
        <end position="297"/>
    </location>
</feature>
<dbReference type="Pfam" id="PF01943">
    <property type="entry name" value="Polysacc_synt"/>
    <property type="match status" value="1"/>
</dbReference>
<keyword evidence="5 6" id="KW-0472">Membrane</keyword>
<organism evidence="7 8">
    <name type="scientific">Metaclostridioides mangenotii</name>
    <dbReference type="NCBI Taxonomy" id="1540"/>
    <lineage>
        <taxon>Bacteria</taxon>
        <taxon>Bacillati</taxon>
        <taxon>Bacillota</taxon>
        <taxon>Clostridia</taxon>
        <taxon>Peptostreptococcales</taxon>
        <taxon>Peptostreptococcaceae</taxon>
        <taxon>Metaclostridioides</taxon>
    </lineage>
</organism>
<feature type="transmembrane region" description="Helical" evidence="6">
    <location>
        <begin position="123"/>
        <end position="146"/>
    </location>
</feature>
<evidence type="ECO:0000313" key="7">
    <source>
        <dbReference type="EMBL" id="MBP1856256.1"/>
    </source>
</evidence>
<protein>
    <submittedName>
        <fullName evidence="7">Stage V sporulation protein B</fullName>
    </submittedName>
</protein>
<dbReference type="EMBL" id="JAGGJX010000007">
    <property type="protein sequence ID" value="MBP1856256.1"/>
    <property type="molecule type" value="Genomic_DNA"/>
</dbReference>
<comment type="caution">
    <text evidence="7">The sequence shown here is derived from an EMBL/GenBank/DDBJ whole genome shotgun (WGS) entry which is preliminary data.</text>
</comment>
<feature type="transmembrane region" description="Helical" evidence="6">
    <location>
        <begin position="183"/>
        <end position="205"/>
    </location>
</feature>
<evidence type="ECO:0000256" key="2">
    <source>
        <dbReference type="ARBA" id="ARBA00022475"/>
    </source>
</evidence>
<dbReference type="Proteomes" id="UP000767291">
    <property type="component" value="Unassembled WGS sequence"/>
</dbReference>
<feature type="transmembrane region" description="Helical" evidence="6">
    <location>
        <begin position="42"/>
        <end position="70"/>
    </location>
</feature>
<reference evidence="7 8" key="1">
    <citation type="submission" date="2021-03" db="EMBL/GenBank/DDBJ databases">
        <title>Genomic Encyclopedia of Type Strains, Phase IV (KMG-IV): sequencing the most valuable type-strain genomes for metagenomic binning, comparative biology and taxonomic classification.</title>
        <authorList>
            <person name="Goeker M."/>
        </authorList>
    </citation>
    <scope>NUCLEOTIDE SEQUENCE [LARGE SCALE GENOMIC DNA]</scope>
    <source>
        <strain evidence="7 8">DSM 1289</strain>
    </source>
</reference>
<keyword evidence="8" id="KW-1185">Reference proteome</keyword>
<evidence type="ECO:0000256" key="6">
    <source>
        <dbReference type="SAM" id="Phobius"/>
    </source>
</evidence>
<proteinExistence type="predicted"/>
<feature type="transmembrane region" description="Helical" evidence="6">
    <location>
        <begin position="409"/>
        <end position="433"/>
    </location>
</feature>
<comment type="subcellular location">
    <subcellularLocation>
        <location evidence="1">Cell membrane</location>
        <topology evidence="1">Multi-pass membrane protein</topology>
    </subcellularLocation>
</comment>
<dbReference type="CDD" id="cd13124">
    <property type="entry name" value="MATE_SpoVB_like"/>
    <property type="match status" value="1"/>
</dbReference>
<evidence type="ECO:0000256" key="5">
    <source>
        <dbReference type="ARBA" id="ARBA00023136"/>
    </source>
</evidence>
<evidence type="ECO:0000256" key="1">
    <source>
        <dbReference type="ARBA" id="ARBA00004651"/>
    </source>
</evidence>